<dbReference type="AlphaFoldDB" id="A0A1S1PK66"/>
<comment type="caution">
    <text evidence="2">The sequence shown here is derived from an EMBL/GenBank/DDBJ whole genome shotgun (WGS) entry which is preliminary data.</text>
</comment>
<evidence type="ECO:0000313" key="2">
    <source>
        <dbReference type="EMBL" id="OHV21052.1"/>
    </source>
</evidence>
<dbReference type="Proteomes" id="UP000179769">
    <property type="component" value="Unassembled WGS sequence"/>
</dbReference>
<evidence type="ECO:0000256" key="1">
    <source>
        <dbReference type="SAM" id="MobiDB-lite"/>
    </source>
</evidence>
<sequence>MQTLAAVIVALVLISLPILAVAAVLAVVYRRAAPIRAANAIPAARPAGGDVVASRAASGVGRAATGARPVERRGGRPKRPRRPLLSRRRRRTSTANRAGTGSRTGTANRTDRAGSRTSSSSR</sequence>
<gene>
    <name evidence="2" type="ORF">BBK14_27155</name>
</gene>
<proteinExistence type="predicted"/>
<organism evidence="2 3">
    <name type="scientific">Parafrankia soli</name>
    <dbReference type="NCBI Taxonomy" id="2599596"/>
    <lineage>
        <taxon>Bacteria</taxon>
        <taxon>Bacillati</taxon>
        <taxon>Actinomycetota</taxon>
        <taxon>Actinomycetes</taxon>
        <taxon>Frankiales</taxon>
        <taxon>Frankiaceae</taxon>
        <taxon>Parafrankia</taxon>
    </lineage>
</organism>
<reference evidence="3" key="1">
    <citation type="submission" date="2016-07" db="EMBL/GenBank/DDBJ databases">
        <title>Frankia sp. NRRL B-16219 Genome sequencing.</title>
        <authorList>
            <person name="Ghodhbane-Gtari F."/>
            <person name="Swanson E."/>
            <person name="Gueddou A."/>
            <person name="Louati M."/>
            <person name="Nouioui I."/>
            <person name="Hezbri K."/>
            <person name="Abebe-Akele F."/>
            <person name="Simpson S."/>
            <person name="Morris K."/>
            <person name="Thomas K."/>
            <person name="Gtari M."/>
            <person name="Tisa L.S."/>
        </authorList>
    </citation>
    <scope>NUCLEOTIDE SEQUENCE [LARGE SCALE GENOMIC DNA]</scope>
    <source>
        <strain evidence="3">NRRL B-16219</strain>
    </source>
</reference>
<accession>A0A1S1PK66</accession>
<protein>
    <submittedName>
        <fullName evidence="2">Uncharacterized protein</fullName>
    </submittedName>
</protein>
<keyword evidence="3" id="KW-1185">Reference proteome</keyword>
<dbReference type="RefSeq" id="WP_071066603.1">
    <property type="nucleotide sequence ID" value="NZ_MAXA01000258.1"/>
</dbReference>
<evidence type="ECO:0000313" key="3">
    <source>
        <dbReference type="Proteomes" id="UP000179769"/>
    </source>
</evidence>
<dbReference type="EMBL" id="MAXA01000258">
    <property type="protein sequence ID" value="OHV21052.1"/>
    <property type="molecule type" value="Genomic_DNA"/>
</dbReference>
<feature type="compositionally biased region" description="Low complexity" evidence="1">
    <location>
        <begin position="53"/>
        <end position="68"/>
    </location>
</feature>
<name>A0A1S1PK66_9ACTN</name>
<feature type="compositionally biased region" description="Polar residues" evidence="1">
    <location>
        <begin position="93"/>
        <end position="108"/>
    </location>
</feature>
<feature type="region of interest" description="Disordered" evidence="1">
    <location>
        <begin position="53"/>
        <end position="122"/>
    </location>
</feature>
<feature type="compositionally biased region" description="Basic residues" evidence="1">
    <location>
        <begin position="75"/>
        <end position="92"/>
    </location>
</feature>